<evidence type="ECO:0000313" key="2">
    <source>
        <dbReference type="EMBL" id="MDZ7279980.1"/>
    </source>
</evidence>
<keyword evidence="1" id="KW-1133">Transmembrane helix</keyword>
<comment type="caution">
    <text evidence="2">The sequence shown here is derived from an EMBL/GenBank/DDBJ whole genome shotgun (WGS) entry which is preliminary data.</text>
</comment>
<dbReference type="RefSeq" id="WP_322543878.1">
    <property type="nucleotide sequence ID" value="NZ_JAOBTT010000002.1"/>
</dbReference>
<dbReference type="Proteomes" id="UP001288620">
    <property type="component" value="Unassembled WGS sequence"/>
</dbReference>
<evidence type="ECO:0000313" key="3">
    <source>
        <dbReference type="Proteomes" id="UP001288620"/>
    </source>
</evidence>
<keyword evidence="1" id="KW-0472">Membrane</keyword>
<keyword evidence="3" id="KW-1185">Reference proteome</keyword>
<sequence length="81" mass="8659">MSGKDIFNAIALASVDFPLLEGPMMQIRGPSASKDNGMFINGFSLLLVFSYGAAHGFISNSANNLGMELLDDHGYANTFAR</sequence>
<organism evidence="2 3">
    <name type="scientific">Pantoea eucrina</name>
    <dbReference type="NCBI Taxonomy" id="472693"/>
    <lineage>
        <taxon>Bacteria</taxon>
        <taxon>Pseudomonadati</taxon>
        <taxon>Pseudomonadota</taxon>
        <taxon>Gammaproteobacteria</taxon>
        <taxon>Enterobacterales</taxon>
        <taxon>Erwiniaceae</taxon>
        <taxon>Pantoea</taxon>
    </lineage>
</organism>
<evidence type="ECO:0000256" key="1">
    <source>
        <dbReference type="SAM" id="Phobius"/>
    </source>
</evidence>
<proteinExistence type="predicted"/>
<name>A0ABU5LJ77_9GAMM</name>
<dbReference type="EMBL" id="JAOBTT010000002">
    <property type="protein sequence ID" value="MDZ7279980.1"/>
    <property type="molecule type" value="Genomic_DNA"/>
</dbReference>
<accession>A0ABU5LJ77</accession>
<feature type="transmembrane region" description="Helical" evidence="1">
    <location>
        <begin position="37"/>
        <end position="58"/>
    </location>
</feature>
<keyword evidence="1" id="KW-0812">Transmembrane</keyword>
<gene>
    <name evidence="2" type="ORF">N4G40_17145</name>
</gene>
<protein>
    <submittedName>
        <fullName evidence="2">Uncharacterized protein</fullName>
    </submittedName>
</protein>
<reference evidence="3" key="1">
    <citation type="submission" date="2023-07" db="EMBL/GenBank/DDBJ databases">
        <title>Structural and functional analysis of rice phyllospheric bacteria for their antimicrobial properties and defense elicitation against blast disease.</title>
        <authorList>
            <person name="Sahu K.P."/>
            <person name="Asharani P."/>
            <person name="Kumar M."/>
            <person name="Reddy B."/>
            <person name="Kumar A."/>
        </authorList>
    </citation>
    <scope>NUCLEOTIDE SEQUENCE [LARGE SCALE GENOMIC DNA]</scope>
    <source>
        <strain evidence="3">OsEp_Plm_30P10</strain>
    </source>
</reference>